<evidence type="ECO:0000313" key="2">
    <source>
        <dbReference type="Proteomes" id="UP000007264"/>
    </source>
</evidence>
<comment type="caution">
    <text evidence="1">The sequence shown here is derived from an EMBL/GenBank/DDBJ whole genome shotgun (WGS) entry which is preliminary data.</text>
</comment>
<name>I0YRH8_COCSC</name>
<dbReference type="Proteomes" id="UP000007264">
    <property type="component" value="Unassembled WGS sequence"/>
</dbReference>
<keyword evidence="2" id="KW-1185">Reference proteome</keyword>
<sequence length="53" mass="5999">MIILVNTVGKVTSFPVYRRDSVVMSSILVTRHNKIRSSNGYPYTQGTIRHFGT</sequence>
<dbReference type="RefSeq" id="XP_005645541.1">
    <property type="nucleotide sequence ID" value="XM_005645484.1"/>
</dbReference>
<accession>I0YRH8</accession>
<gene>
    <name evidence="1" type="ORF">COCSUDRAFT_33757</name>
</gene>
<dbReference type="EMBL" id="AGSI01000013">
    <property type="protein sequence ID" value="EIE20997.1"/>
    <property type="molecule type" value="Genomic_DNA"/>
</dbReference>
<proteinExistence type="predicted"/>
<protein>
    <submittedName>
        <fullName evidence="1">Uncharacterized protein</fullName>
    </submittedName>
</protein>
<reference evidence="1 2" key="1">
    <citation type="journal article" date="2012" name="Genome Biol.">
        <title>The genome of the polar eukaryotic microalga coccomyxa subellipsoidea reveals traits of cold adaptation.</title>
        <authorList>
            <person name="Blanc G."/>
            <person name="Agarkova I."/>
            <person name="Grimwood J."/>
            <person name="Kuo A."/>
            <person name="Brueggeman A."/>
            <person name="Dunigan D."/>
            <person name="Gurnon J."/>
            <person name="Ladunga I."/>
            <person name="Lindquist E."/>
            <person name="Lucas S."/>
            <person name="Pangilinan J."/>
            <person name="Proschold T."/>
            <person name="Salamov A."/>
            <person name="Schmutz J."/>
            <person name="Weeks D."/>
            <person name="Yamada T."/>
            <person name="Claverie J.M."/>
            <person name="Grigoriev I."/>
            <person name="Van Etten J."/>
            <person name="Lomsadze A."/>
            <person name="Borodovsky M."/>
        </authorList>
    </citation>
    <scope>NUCLEOTIDE SEQUENCE [LARGE SCALE GENOMIC DNA]</scope>
    <source>
        <strain evidence="1 2">C-169</strain>
    </source>
</reference>
<dbReference type="GeneID" id="17038964"/>
<dbReference type="AlphaFoldDB" id="I0YRH8"/>
<dbReference type="KEGG" id="csl:COCSUDRAFT_33757"/>
<organism evidence="1 2">
    <name type="scientific">Coccomyxa subellipsoidea (strain C-169)</name>
    <name type="common">Green microalga</name>
    <dbReference type="NCBI Taxonomy" id="574566"/>
    <lineage>
        <taxon>Eukaryota</taxon>
        <taxon>Viridiplantae</taxon>
        <taxon>Chlorophyta</taxon>
        <taxon>core chlorophytes</taxon>
        <taxon>Trebouxiophyceae</taxon>
        <taxon>Trebouxiophyceae incertae sedis</taxon>
        <taxon>Coccomyxaceae</taxon>
        <taxon>Coccomyxa</taxon>
        <taxon>Coccomyxa subellipsoidea</taxon>
    </lineage>
</organism>
<evidence type="ECO:0000313" key="1">
    <source>
        <dbReference type="EMBL" id="EIE20997.1"/>
    </source>
</evidence>